<evidence type="ECO:0000256" key="1">
    <source>
        <dbReference type="SAM" id="MobiDB-lite"/>
    </source>
</evidence>
<dbReference type="AlphaFoldDB" id="X1IB24"/>
<feature type="region of interest" description="Disordered" evidence="1">
    <location>
        <begin position="1"/>
        <end position="24"/>
    </location>
</feature>
<gene>
    <name evidence="2" type="ORF">S03H2_67913</name>
</gene>
<proteinExistence type="predicted"/>
<comment type="caution">
    <text evidence="2">The sequence shown here is derived from an EMBL/GenBank/DDBJ whole genome shotgun (WGS) entry which is preliminary data.</text>
</comment>
<dbReference type="EMBL" id="BARU01044555">
    <property type="protein sequence ID" value="GAH78897.1"/>
    <property type="molecule type" value="Genomic_DNA"/>
</dbReference>
<protein>
    <submittedName>
        <fullName evidence="2">Uncharacterized protein</fullName>
    </submittedName>
</protein>
<evidence type="ECO:0000313" key="2">
    <source>
        <dbReference type="EMBL" id="GAH78897.1"/>
    </source>
</evidence>
<reference evidence="2" key="1">
    <citation type="journal article" date="2014" name="Front. Microbiol.">
        <title>High frequency of phylogenetically diverse reductive dehalogenase-homologous genes in deep subseafloor sedimentary metagenomes.</title>
        <authorList>
            <person name="Kawai M."/>
            <person name="Futagami T."/>
            <person name="Toyoda A."/>
            <person name="Takaki Y."/>
            <person name="Nishi S."/>
            <person name="Hori S."/>
            <person name="Arai W."/>
            <person name="Tsubouchi T."/>
            <person name="Morono Y."/>
            <person name="Uchiyama I."/>
            <person name="Ito T."/>
            <person name="Fujiyama A."/>
            <person name="Inagaki F."/>
            <person name="Takami H."/>
        </authorList>
    </citation>
    <scope>NUCLEOTIDE SEQUENCE</scope>
    <source>
        <strain evidence="2">Expedition CK06-06</strain>
    </source>
</reference>
<accession>X1IB24</accession>
<organism evidence="2">
    <name type="scientific">marine sediment metagenome</name>
    <dbReference type="NCBI Taxonomy" id="412755"/>
    <lineage>
        <taxon>unclassified sequences</taxon>
        <taxon>metagenomes</taxon>
        <taxon>ecological metagenomes</taxon>
    </lineage>
</organism>
<name>X1IB24_9ZZZZ</name>
<sequence length="60" mass="6727">MKSHYEQRSQTACDSRADLHSKGVGSKACTEMYRFRDLSERIGLASRSMGNESEPMLEAS</sequence>